<organism evidence="2 3">
    <name type="scientific">Methanosarcina siciliae C2J</name>
    <dbReference type="NCBI Taxonomy" id="1434118"/>
    <lineage>
        <taxon>Archaea</taxon>
        <taxon>Methanobacteriati</taxon>
        <taxon>Methanobacteriota</taxon>
        <taxon>Stenosarchaea group</taxon>
        <taxon>Methanomicrobia</taxon>
        <taxon>Methanosarcinales</taxon>
        <taxon>Methanosarcinaceae</taxon>
        <taxon>Methanosarcina</taxon>
    </lineage>
</organism>
<reference evidence="2 3" key="1">
    <citation type="submission" date="2014-07" db="EMBL/GenBank/DDBJ databases">
        <title>Methanogenic archaea and the global carbon cycle.</title>
        <authorList>
            <person name="Henriksen J.R."/>
            <person name="Luke J."/>
            <person name="Reinhart S."/>
            <person name="Benedict M.N."/>
            <person name="Youngblut N.D."/>
            <person name="Metcalf M.E."/>
            <person name="Whitaker R.J."/>
            <person name="Metcalf W.W."/>
        </authorList>
    </citation>
    <scope>NUCLEOTIDE SEQUENCE [LARGE SCALE GENOMIC DNA]</scope>
    <source>
        <strain evidence="2 3">C2J</strain>
    </source>
</reference>
<dbReference type="Proteomes" id="UP000033123">
    <property type="component" value="Chromosome"/>
</dbReference>
<evidence type="ECO:0000256" key="1">
    <source>
        <dbReference type="SAM" id="Phobius"/>
    </source>
</evidence>
<feature type="transmembrane region" description="Helical" evidence="1">
    <location>
        <begin position="12"/>
        <end position="30"/>
    </location>
</feature>
<evidence type="ECO:0000313" key="3">
    <source>
        <dbReference type="Proteomes" id="UP000033123"/>
    </source>
</evidence>
<name>A0A0E3PJ95_9EURY</name>
<dbReference type="PATRIC" id="fig|1434118.4.peg.638"/>
<accession>A0A0E3PJ95</accession>
<keyword evidence="1" id="KW-1133">Transmembrane helix</keyword>
<sequence>MFYKKINRNIVFFIFLAVAVVGVWFLLNFIKIGPGLHPSESMPKWYIPGSWQKNEQSCTGCLKTIPYSTIG</sequence>
<keyword evidence="1" id="KW-0812">Transmembrane</keyword>
<protein>
    <submittedName>
        <fullName evidence="2">Uncharacterized protein</fullName>
    </submittedName>
</protein>
<dbReference type="KEGG" id="msj:MSSAC_0493"/>
<keyword evidence="1" id="KW-0472">Membrane</keyword>
<proteinExistence type="predicted"/>
<dbReference type="AlphaFoldDB" id="A0A0E3PJ95"/>
<gene>
    <name evidence="2" type="ORF">MSSAC_0493</name>
</gene>
<dbReference type="EMBL" id="CP009508">
    <property type="protein sequence ID" value="AKB35083.1"/>
    <property type="molecule type" value="Genomic_DNA"/>
</dbReference>
<dbReference type="HOGENOM" id="CLU_2730453_0_0_2"/>
<evidence type="ECO:0000313" key="2">
    <source>
        <dbReference type="EMBL" id="AKB35083.1"/>
    </source>
</evidence>